<keyword evidence="3" id="KW-1185">Reference proteome</keyword>
<evidence type="ECO:0000313" key="2">
    <source>
        <dbReference type="EMBL" id="EHO40710.1"/>
    </source>
</evidence>
<reference evidence="2 3" key="1">
    <citation type="submission" date="2011-09" db="EMBL/GenBank/DDBJ databases">
        <title>The permanent draft genome of Caldithrix abyssi DSM 13497.</title>
        <authorList>
            <consortium name="US DOE Joint Genome Institute (JGI-PGF)"/>
            <person name="Lucas S."/>
            <person name="Han J."/>
            <person name="Lapidus A."/>
            <person name="Bruce D."/>
            <person name="Goodwin L."/>
            <person name="Pitluck S."/>
            <person name="Peters L."/>
            <person name="Kyrpides N."/>
            <person name="Mavromatis K."/>
            <person name="Ivanova N."/>
            <person name="Mikhailova N."/>
            <person name="Chertkov O."/>
            <person name="Detter J.C."/>
            <person name="Tapia R."/>
            <person name="Han C."/>
            <person name="Land M."/>
            <person name="Hauser L."/>
            <person name="Markowitz V."/>
            <person name="Cheng J.-F."/>
            <person name="Hugenholtz P."/>
            <person name="Woyke T."/>
            <person name="Wu D."/>
            <person name="Spring S."/>
            <person name="Brambilla E."/>
            <person name="Klenk H.-P."/>
            <person name="Eisen J.A."/>
        </authorList>
    </citation>
    <scope>NUCLEOTIDE SEQUENCE [LARGE SCALE GENOMIC DNA]</scope>
    <source>
        <strain evidence="2 3">DSM 13497</strain>
    </source>
</reference>
<sequence length="124" mass="14226">MRFCTVINCMDGRVQLPVIQYLQNRFNCEYVDVISEPGPNRILAEQTDSTLIASILSRLTISVDKHQSRQIAVVGHHDCAGNPVSKETQLEHLHKAVQFIARRYPEHTVIGLWVDENWRVEEVC</sequence>
<proteinExistence type="predicted"/>
<dbReference type="Proteomes" id="UP000183868">
    <property type="component" value="Chromosome"/>
</dbReference>
<dbReference type="PaxDb" id="880073-Calab_1082"/>
<dbReference type="InterPro" id="IPR046871">
    <property type="entry name" value="Pro_CA_2"/>
</dbReference>
<dbReference type="Proteomes" id="UP000004671">
    <property type="component" value="Chromosome"/>
</dbReference>
<evidence type="ECO:0000313" key="1">
    <source>
        <dbReference type="EMBL" id="APF20807.1"/>
    </source>
</evidence>
<dbReference type="SUPFAM" id="SSF53056">
    <property type="entry name" value="beta-carbonic anhydrase, cab"/>
    <property type="match status" value="1"/>
</dbReference>
<evidence type="ECO:0008006" key="5">
    <source>
        <dbReference type="Google" id="ProtNLM"/>
    </source>
</evidence>
<dbReference type="InterPro" id="IPR036874">
    <property type="entry name" value="Carbonic_anhydrase_sf"/>
</dbReference>
<dbReference type="EMBL" id="CP018099">
    <property type="protein sequence ID" value="APF20807.1"/>
    <property type="molecule type" value="Genomic_DNA"/>
</dbReference>
<dbReference type="InParanoid" id="H1XWC8"/>
<dbReference type="AlphaFoldDB" id="H1XWC8"/>
<dbReference type="STRING" id="880073.Cabys_4062"/>
<dbReference type="GO" id="GO:0004089">
    <property type="term" value="F:carbonate dehydratase activity"/>
    <property type="evidence" value="ECO:0007669"/>
    <property type="project" value="InterPro"/>
</dbReference>
<evidence type="ECO:0000313" key="4">
    <source>
        <dbReference type="Proteomes" id="UP000183868"/>
    </source>
</evidence>
<dbReference type="Pfam" id="PF20393">
    <property type="entry name" value="Pro_CA_2"/>
    <property type="match status" value="1"/>
</dbReference>
<dbReference type="EMBL" id="CM001402">
    <property type="protein sequence ID" value="EHO40710.1"/>
    <property type="molecule type" value="Genomic_DNA"/>
</dbReference>
<dbReference type="KEGG" id="caby:Cabys_4062"/>
<reference evidence="1 4" key="2">
    <citation type="submission" date="2016-11" db="EMBL/GenBank/DDBJ databases">
        <title>Genomic analysis of Caldithrix abyssi and proposal of a novel bacterial phylum Caldithrichaeota.</title>
        <authorList>
            <person name="Kublanov I."/>
            <person name="Sigalova O."/>
            <person name="Gavrilov S."/>
            <person name="Lebedinsky A."/>
            <person name="Ivanova N."/>
            <person name="Daum C."/>
            <person name="Reddy T."/>
            <person name="Klenk H.P."/>
            <person name="Goker M."/>
            <person name="Reva O."/>
            <person name="Miroshnichenko M."/>
            <person name="Kyprides N."/>
            <person name="Woyke T."/>
            <person name="Gelfand M."/>
        </authorList>
    </citation>
    <scope>NUCLEOTIDE SEQUENCE [LARGE SCALE GENOMIC DNA]</scope>
    <source>
        <strain evidence="1 4">LF13</strain>
    </source>
</reference>
<protein>
    <recommendedName>
        <fullName evidence="5">Carbonic anhydrase</fullName>
    </recommendedName>
</protein>
<organism evidence="2 3">
    <name type="scientific">Caldithrix abyssi DSM 13497</name>
    <dbReference type="NCBI Taxonomy" id="880073"/>
    <lineage>
        <taxon>Bacteria</taxon>
        <taxon>Pseudomonadati</taxon>
        <taxon>Calditrichota</taxon>
        <taxon>Calditrichia</taxon>
        <taxon>Calditrichales</taxon>
        <taxon>Calditrichaceae</taxon>
        <taxon>Caldithrix</taxon>
    </lineage>
</organism>
<dbReference type="OrthoDB" id="9794613at2"/>
<evidence type="ECO:0000313" key="3">
    <source>
        <dbReference type="Proteomes" id="UP000004671"/>
    </source>
</evidence>
<gene>
    <name evidence="1" type="ORF">Cabys_4062</name>
    <name evidence="2" type="ORF">Calab_1082</name>
</gene>
<dbReference type="GO" id="GO:0008270">
    <property type="term" value="F:zinc ion binding"/>
    <property type="evidence" value="ECO:0007669"/>
    <property type="project" value="InterPro"/>
</dbReference>
<dbReference type="RefSeq" id="WP_006927731.1">
    <property type="nucleotide sequence ID" value="NZ_CM001402.1"/>
</dbReference>
<accession>H1XWC8</accession>
<dbReference type="HOGENOM" id="CLU_152017_0_0_0"/>
<dbReference type="eggNOG" id="COG1671">
    <property type="taxonomic scope" value="Bacteria"/>
</dbReference>
<dbReference type="Gene3D" id="3.40.1050.10">
    <property type="entry name" value="Carbonic anhydrase"/>
    <property type="match status" value="1"/>
</dbReference>
<name>H1XWC8_CALAY</name>